<name>A0A2N3J8S1_AERSO</name>
<accession>A0A2N3J8S1</accession>
<dbReference type="AlphaFoldDB" id="A0A2N3J8S1"/>
<organism evidence="1 2">
    <name type="scientific">Aeromonas sobria</name>
    <dbReference type="NCBI Taxonomy" id="646"/>
    <lineage>
        <taxon>Bacteria</taxon>
        <taxon>Pseudomonadati</taxon>
        <taxon>Pseudomonadota</taxon>
        <taxon>Gammaproteobacteria</taxon>
        <taxon>Aeromonadales</taxon>
        <taxon>Aeromonadaceae</taxon>
        <taxon>Aeromonas</taxon>
    </lineage>
</organism>
<dbReference type="RefSeq" id="WP_101315145.1">
    <property type="nucleotide sequence ID" value="NZ_CAWNSS010000001.1"/>
</dbReference>
<comment type="caution">
    <text evidence="1">The sequence shown here is derived from an EMBL/GenBank/DDBJ whole genome shotgun (WGS) entry which is preliminary data.</text>
</comment>
<evidence type="ECO:0000313" key="2">
    <source>
        <dbReference type="Proteomes" id="UP000233526"/>
    </source>
</evidence>
<protein>
    <submittedName>
        <fullName evidence="1">Uncharacterized protein</fullName>
    </submittedName>
</protein>
<dbReference type="EMBL" id="LJZX01000001">
    <property type="protein sequence ID" value="PKQ82950.1"/>
    <property type="molecule type" value="Genomic_DNA"/>
</dbReference>
<evidence type="ECO:0000313" key="1">
    <source>
        <dbReference type="EMBL" id="PKQ82950.1"/>
    </source>
</evidence>
<proteinExistence type="predicted"/>
<dbReference type="Proteomes" id="UP000233526">
    <property type="component" value="Unassembled WGS sequence"/>
</dbReference>
<reference evidence="1 2" key="1">
    <citation type="journal article" date="2017" name="Front. Microbiol.">
        <title>Strong Genomic and Phenotypic Heterogeneity in the Aeromonas sobria Species Complex.</title>
        <authorList>
            <person name="Gauthier J."/>
            <person name="Vincent A.T."/>
            <person name="Charette S.J."/>
            <person name="Derome N."/>
        </authorList>
    </citation>
    <scope>NUCLEOTIDE SEQUENCE [LARGE SCALE GENOMIC DNA]</scope>
    <source>
        <strain evidence="1 2">JF2635</strain>
    </source>
</reference>
<sequence>MTYYAWAQAAQQPTFVGPANPKTGKRSQAGGLSAFTSRRLRDEFIASARGFAVAVTAKQARELKAGLDERAFKELVAVQLGGDE</sequence>
<gene>
    <name evidence="1" type="ORF">AOX56_00040</name>
</gene>